<sequence>MTGEIAAGWGGKAAGMAIIIGTSGWQYADWRGVFYPKGVAQRRWLEHYAGAFATVELNAAFYRPMARTTFEGWRTRTPDDFVMAVKASRVLTHHRRLLDPEIPLERMLDAARGLGNKLGPLLIQLPPNLSAAPDRLSAVLRLIPADVRVVVEPRHESWWTGDVRAVLAERGAALCWADRLDRPVTPLWRTAEWGYLRFHEGTGTPWPCYDEDVLADWVRRLGETWDVSRDVYVYFNNDPGGAAVHNAIRFAALARAAGWPVTRTPAPLPPVDDPPEVSREWNTPW</sequence>
<keyword evidence="3" id="KW-1185">Reference proteome</keyword>
<dbReference type="AlphaFoldDB" id="A0A7W9UJ96"/>
<protein>
    <submittedName>
        <fullName evidence="2">Uncharacterized protein YecE (DUF72 family)</fullName>
    </submittedName>
</protein>
<dbReference type="SUPFAM" id="SSF117396">
    <property type="entry name" value="TM1631-like"/>
    <property type="match status" value="1"/>
</dbReference>
<evidence type="ECO:0000313" key="3">
    <source>
        <dbReference type="Proteomes" id="UP000540412"/>
    </source>
</evidence>
<reference evidence="2 3" key="1">
    <citation type="submission" date="2020-08" db="EMBL/GenBank/DDBJ databases">
        <title>Sequencing the genomes of 1000 actinobacteria strains.</title>
        <authorList>
            <person name="Klenk H.-P."/>
        </authorList>
    </citation>
    <scope>NUCLEOTIDE SEQUENCE [LARGE SCALE GENOMIC DNA]</scope>
    <source>
        <strain evidence="2 3">DSM 43582</strain>
    </source>
</reference>
<comment type="caution">
    <text evidence="2">The sequence shown here is derived from an EMBL/GenBank/DDBJ whole genome shotgun (WGS) entry which is preliminary data.</text>
</comment>
<dbReference type="InterPro" id="IPR002763">
    <property type="entry name" value="DUF72"/>
</dbReference>
<accession>A0A7W9UJ96</accession>
<dbReference type="PANTHER" id="PTHR30348:SF4">
    <property type="entry name" value="DUF72 DOMAIN-CONTAINING PROTEIN"/>
    <property type="match status" value="1"/>
</dbReference>
<dbReference type="InterPro" id="IPR036520">
    <property type="entry name" value="UPF0759_sf"/>
</dbReference>
<dbReference type="EMBL" id="JACHIT010000001">
    <property type="protein sequence ID" value="MBB5915244.1"/>
    <property type="molecule type" value="Genomic_DNA"/>
</dbReference>
<name>A0A7W9UJ96_9NOCA</name>
<dbReference type="Pfam" id="PF01904">
    <property type="entry name" value="DUF72"/>
    <property type="match status" value="1"/>
</dbReference>
<dbReference type="Gene3D" id="3.20.20.410">
    <property type="entry name" value="Protein of unknown function UPF0759"/>
    <property type="match status" value="1"/>
</dbReference>
<dbReference type="Proteomes" id="UP000540412">
    <property type="component" value="Unassembled WGS sequence"/>
</dbReference>
<gene>
    <name evidence="2" type="ORF">BJY24_004111</name>
</gene>
<evidence type="ECO:0000313" key="2">
    <source>
        <dbReference type="EMBL" id="MBB5915244.1"/>
    </source>
</evidence>
<proteinExistence type="predicted"/>
<dbReference type="PANTHER" id="PTHR30348">
    <property type="entry name" value="UNCHARACTERIZED PROTEIN YECE"/>
    <property type="match status" value="1"/>
</dbReference>
<organism evidence="2 3">
    <name type="scientific">Nocardia transvalensis</name>
    <dbReference type="NCBI Taxonomy" id="37333"/>
    <lineage>
        <taxon>Bacteria</taxon>
        <taxon>Bacillati</taxon>
        <taxon>Actinomycetota</taxon>
        <taxon>Actinomycetes</taxon>
        <taxon>Mycobacteriales</taxon>
        <taxon>Nocardiaceae</taxon>
        <taxon>Nocardia</taxon>
    </lineage>
</organism>
<feature type="region of interest" description="Disordered" evidence="1">
    <location>
        <begin position="264"/>
        <end position="285"/>
    </location>
</feature>
<evidence type="ECO:0000256" key="1">
    <source>
        <dbReference type="SAM" id="MobiDB-lite"/>
    </source>
</evidence>